<dbReference type="AlphaFoldDB" id="A0A9J6C354"/>
<evidence type="ECO:0000256" key="1">
    <source>
        <dbReference type="SAM" id="Phobius"/>
    </source>
</evidence>
<keyword evidence="3" id="KW-1185">Reference proteome</keyword>
<comment type="caution">
    <text evidence="2">The sequence shown here is derived from an EMBL/GenBank/DDBJ whole genome shotgun (WGS) entry which is preliminary data.</text>
</comment>
<evidence type="ECO:0000313" key="3">
    <source>
        <dbReference type="Proteomes" id="UP001107558"/>
    </source>
</evidence>
<accession>A0A9J6C354</accession>
<evidence type="ECO:0008006" key="4">
    <source>
        <dbReference type="Google" id="ProtNLM"/>
    </source>
</evidence>
<keyword evidence="1" id="KW-0472">Membrane</keyword>
<dbReference type="EMBL" id="JADBJN010000002">
    <property type="protein sequence ID" value="KAG5676442.1"/>
    <property type="molecule type" value="Genomic_DNA"/>
</dbReference>
<keyword evidence="1" id="KW-0812">Transmembrane</keyword>
<gene>
    <name evidence="2" type="ORF">PVAND_006280</name>
</gene>
<dbReference type="Proteomes" id="UP001107558">
    <property type="component" value="Chromosome 2"/>
</dbReference>
<protein>
    <recommendedName>
        <fullName evidence="4">Envelope fusion protein</fullName>
    </recommendedName>
</protein>
<evidence type="ECO:0000313" key="2">
    <source>
        <dbReference type="EMBL" id="KAG5676442.1"/>
    </source>
</evidence>
<reference evidence="2" key="1">
    <citation type="submission" date="2021-03" db="EMBL/GenBank/DDBJ databases">
        <title>Chromosome level genome of the anhydrobiotic midge Polypedilum vanderplanki.</title>
        <authorList>
            <person name="Yoshida Y."/>
            <person name="Kikawada T."/>
            <person name="Gusev O."/>
        </authorList>
    </citation>
    <scope>NUCLEOTIDE SEQUENCE</scope>
    <source>
        <strain evidence="2">NIAS01</strain>
        <tissue evidence="2">Whole body or cell culture</tissue>
    </source>
</reference>
<keyword evidence="1" id="KW-1133">Transmembrane helix</keyword>
<feature type="transmembrane region" description="Helical" evidence="1">
    <location>
        <begin position="528"/>
        <end position="547"/>
    </location>
</feature>
<sequence>MATAKGSFQNDIEIEKVEPGFIRENLGKGVEITDHLDLIFKYNLTSFNMDHISNINSTYNQLCDEFKKHFKSDFENCVSKNFLKKPIEEVIEKYNFLKSHNKHNVDENASRKKRDISAVDLGLFGASIEQHIKISQSSESQQKLMQEKNQHIKIIDQYLLYSINIEKIYEDQFNLLDEMYKNFGKFDKFAQYSLSLLNYETDLAIYINQLLESVEDTLESIEKLNEIITTQQRGDFSQNIVTISELKNLLASIKLREGTSLPFEINELTFDLMENLFKFKVTYVNNVIYVSMLIPLKDKNSHDFDLQRIFSVPMIENDTLTYIIPSSDYILISGNGAFFSPVDIENCNKYDEIYYCENIRSTFRKEHACFLNKAKVFSHCKIEKAPFDGFKVENLPMKNALLVITNTEKTLTAEKIDTREKGSIKLTKGSHMLRSKKLIELNFNDAYFKFGEMIFLNITFDKPYVSIPKNISKMNLHFADEEINYYEIKSKEDVKEMASYMRGFKSFIEKAKEFHHANYSNENNITEVIYQLLLAVFGSYFLLFIYYKIKKIFID</sequence>
<organism evidence="2 3">
    <name type="scientific">Polypedilum vanderplanki</name>
    <name type="common">Sleeping chironomid midge</name>
    <dbReference type="NCBI Taxonomy" id="319348"/>
    <lineage>
        <taxon>Eukaryota</taxon>
        <taxon>Metazoa</taxon>
        <taxon>Ecdysozoa</taxon>
        <taxon>Arthropoda</taxon>
        <taxon>Hexapoda</taxon>
        <taxon>Insecta</taxon>
        <taxon>Pterygota</taxon>
        <taxon>Neoptera</taxon>
        <taxon>Endopterygota</taxon>
        <taxon>Diptera</taxon>
        <taxon>Nematocera</taxon>
        <taxon>Chironomoidea</taxon>
        <taxon>Chironomidae</taxon>
        <taxon>Chironominae</taxon>
        <taxon>Polypedilum</taxon>
        <taxon>Polypedilum</taxon>
    </lineage>
</organism>
<name>A0A9J6C354_POLVA</name>
<proteinExistence type="predicted"/>